<dbReference type="AlphaFoldDB" id="A0A0C1UUA5"/>
<dbReference type="GO" id="GO:0005829">
    <property type="term" value="C:cytosol"/>
    <property type="evidence" value="ECO:0007669"/>
    <property type="project" value="TreeGrafter"/>
</dbReference>
<dbReference type="GO" id="GO:0006402">
    <property type="term" value="P:mRNA catabolic process"/>
    <property type="evidence" value="ECO:0007669"/>
    <property type="project" value="TreeGrafter"/>
</dbReference>
<reference evidence="10" key="2">
    <citation type="journal article" date="2015" name="Genome Announc.">
        <title>Draft Genome Sequence of Filamentous Marine Cyanobacterium Lyngbya confervoides Strain BDU141951.</title>
        <authorList>
            <person name="Chandrababunaidu M.M."/>
            <person name="Sen D."/>
            <person name="Tripathy S."/>
        </authorList>
    </citation>
    <scope>NUCLEOTIDE SEQUENCE</scope>
    <source>
        <strain evidence="10">BDU141951</strain>
    </source>
</reference>
<reference evidence="10" key="1">
    <citation type="submission" date="2014-11" db="EMBL/GenBank/DDBJ databases">
        <authorList>
            <person name="Malar M.C."/>
            <person name="Sen D."/>
            <person name="Tripathy S."/>
        </authorList>
    </citation>
    <scope>NUCLEOTIDE SEQUENCE</scope>
    <source>
        <strain evidence="10">BDU141951</strain>
    </source>
</reference>
<dbReference type="GO" id="GO:0008859">
    <property type="term" value="F:exoribonuclease II activity"/>
    <property type="evidence" value="ECO:0007669"/>
    <property type="project" value="UniProtKB-EC"/>
</dbReference>
<dbReference type="Gene3D" id="2.40.50.140">
    <property type="entry name" value="Nucleic acid-binding proteins"/>
    <property type="match status" value="2"/>
</dbReference>
<evidence type="ECO:0000256" key="7">
    <source>
        <dbReference type="ARBA" id="ARBA00022839"/>
    </source>
</evidence>
<dbReference type="SMART" id="SM00357">
    <property type="entry name" value="CSP"/>
    <property type="match status" value="1"/>
</dbReference>
<dbReference type="EC" id="3.1.13.1" evidence="3"/>
<keyword evidence="6" id="KW-0378">Hydrolase</keyword>
<dbReference type="SMART" id="SM00955">
    <property type="entry name" value="RNB"/>
    <property type="match status" value="1"/>
</dbReference>
<dbReference type="PANTHER" id="PTHR23355">
    <property type="entry name" value="RIBONUCLEASE"/>
    <property type="match status" value="1"/>
</dbReference>
<evidence type="ECO:0000256" key="5">
    <source>
        <dbReference type="ARBA" id="ARBA00022722"/>
    </source>
</evidence>
<sequence>MNFSIASLLANFTDGKTHTLKNIQKKLHCDSDDSVRELQIALDALERIGVLAKEKGKYQRATEDGVVEGKLRCSSKGFCFAIQDDEAADDIYIRESQLNTAWNGDRVLVRVTKDGSRRRSPEGEVKVILERANASVLARVKQENESYQAVPLDDRLLFELSLDDEAEKLQQAVDQLAHIEVVRYPLAQEPPHGRIAQILGSDAEAASDIDIVYCKYDLPRTFPDNAFEEAKGLPTRVRKADLKGRLDLRDQLTVTIHSSQAQVIDDALTIAKTEDGNWQLGVHIADVAHYVPLHSPIDREALKRGMAVYLGNEMIPLVPPPLATSLCSLNPGKDRLAISLLATLNAEGEVLEFELQPSVIAVDHALDYKQAQAILSRENPEELEKLEIESKDLKKLEPIFEVVDHLYEVSRAVRQQRMARGSFELNLPEHEFPDDAKEPLASYASRRFQYDDEGLLGVIVVASSLTARMVVTEFILLANQLVASHLKALAVPAIYRLHRTPTISDVQELTKLAENMDINLELAEEETIYPMDYQRFTQQFAASPSEKILTYLLLSTFKPAFYGIHPDLHFGLALTDGYAHFSSPTRRYPDLVIHRVLHAIFSDGRDRRSTRSKDRVNLRHSSCHGKINWNVLPPDINNELEDYIKRIVGPLSEREQLAQDAETDLEGLKKAEFMRDHTGSVFHGLITGVQSYGFFVEIEELLVEGLVHVSSLKDDWYEYRSRQQKLVGRKNRRQFRLGDRVEVQVKSVDYYRQQIDLVVVGGGSEASEDDLNDDDMNDDRGHDESE</sequence>
<dbReference type="SUPFAM" id="SSF50249">
    <property type="entry name" value="Nucleic acid-binding proteins"/>
    <property type="match status" value="3"/>
</dbReference>
<dbReference type="Pfam" id="PF00773">
    <property type="entry name" value="RNB"/>
    <property type="match status" value="1"/>
</dbReference>
<feature type="compositionally biased region" description="Acidic residues" evidence="9">
    <location>
        <begin position="766"/>
        <end position="777"/>
    </location>
</feature>
<dbReference type="InterPro" id="IPR001900">
    <property type="entry name" value="RNase_II/R"/>
</dbReference>
<dbReference type="Pfam" id="PF00575">
    <property type="entry name" value="S1"/>
    <property type="match status" value="1"/>
</dbReference>
<dbReference type="InterPro" id="IPR012340">
    <property type="entry name" value="NA-bd_OB-fold"/>
</dbReference>
<dbReference type="CDD" id="cd04471">
    <property type="entry name" value="S1_RNase_R"/>
    <property type="match status" value="1"/>
</dbReference>
<evidence type="ECO:0000256" key="1">
    <source>
        <dbReference type="ARBA" id="ARBA00001849"/>
    </source>
</evidence>
<comment type="caution">
    <text evidence="10">The sequence shown here is derived from an EMBL/GenBank/DDBJ whole genome shotgun (WGS) entry which is preliminary data.</text>
</comment>
<evidence type="ECO:0000313" key="10">
    <source>
        <dbReference type="EMBL" id="NEV69971.1"/>
    </source>
</evidence>
<dbReference type="FunFam" id="2.40.50.140:FF:000408">
    <property type="entry name" value="Ribonuclease R"/>
    <property type="match status" value="1"/>
</dbReference>
<dbReference type="EMBL" id="JTHE02000003">
    <property type="protein sequence ID" value="NEV69971.1"/>
    <property type="molecule type" value="Genomic_DNA"/>
</dbReference>
<dbReference type="InterPro" id="IPR040476">
    <property type="entry name" value="CSD2"/>
</dbReference>
<dbReference type="InterPro" id="IPR013223">
    <property type="entry name" value="RNase_B_OB_dom"/>
</dbReference>
<dbReference type="GO" id="GO:0003723">
    <property type="term" value="F:RNA binding"/>
    <property type="evidence" value="ECO:0007669"/>
    <property type="project" value="UniProtKB-KW"/>
</dbReference>
<comment type="catalytic activity">
    <reaction evidence="1">
        <text>Exonucleolytic cleavage in the 3'- to 5'-direction to yield nucleoside 5'-phosphates.</text>
        <dbReference type="EC" id="3.1.13.1"/>
    </reaction>
</comment>
<evidence type="ECO:0000256" key="3">
    <source>
        <dbReference type="ARBA" id="ARBA00012163"/>
    </source>
</evidence>
<evidence type="ECO:0000256" key="9">
    <source>
        <dbReference type="SAM" id="MobiDB-lite"/>
    </source>
</evidence>
<evidence type="ECO:0000256" key="4">
    <source>
        <dbReference type="ARBA" id="ARBA00022490"/>
    </source>
</evidence>
<dbReference type="PANTHER" id="PTHR23355:SF9">
    <property type="entry name" value="DIS3-LIKE EXONUCLEASE 2"/>
    <property type="match status" value="1"/>
</dbReference>
<dbReference type="SMART" id="SM00316">
    <property type="entry name" value="S1"/>
    <property type="match status" value="1"/>
</dbReference>
<dbReference type="NCBIfam" id="TIGR00358">
    <property type="entry name" value="3_prime_RNase"/>
    <property type="match status" value="1"/>
</dbReference>
<proteinExistence type="predicted"/>
<dbReference type="InterPro" id="IPR003029">
    <property type="entry name" value="S1_domain"/>
</dbReference>
<evidence type="ECO:0000256" key="6">
    <source>
        <dbReference type="ARBA" id="ARBA00022801"/>
    </source>
</evidence>
<evidence type="ECO:0000256" key="2">
    <source>
        <dbReference type="ARBA" id="ARBA00004496"/>
    </source>
</evidence>
<protein>
    <recommendedName>
        <fullName evidence="3">exoribonuclease II</fullName>
        <ecNumber evidence="3">3.1.13.1</ecNumber>
    </recommendedName>
</protein>
<organism evidence="10">
    <name type="scientific">Lyngbya confervoides BDU141951</name>
    <dbReference type="NCBI Taxonomy" id="1574623"/>
    <lineage>
        <taxon>Bacteria</taxon>
        <taxon>Bacillati</taxon>
        <taxon>Cyanobacteriota</taxon>
        <taxon>Cyanophyceae</taxon>
        <taxon>Oscillatoriophycideae</taxon>
        <taxon>Oscillatoriales</taxon>
        <taxon>Microcoleaceae</taxon>
        <taxon>Lyngbya</taxon>
    </lineage>
</organism>
<comment type="subcellular location">
    <subcellularLocation>
        <location evidence="2">Cytoplasm</location>
    </subcellularLocation>
</comment>
<dbReference type="InterPro" id="IPR050180">
    <property type="entry name" value="RNR_Ribonuclease"/>
</dbReference>
<dbReference type="InterPro" id="IPR004476">
    <property type="entry name" value="RNase_II/RNase_R"/>
</dbReference>
<keyword evidence="7" id="KW-0269">Exonuclease</keyword>
<reference evidence="10" key="3">
    <citation type="submission" date="2020-02" db="EMBL/GenBank/DDBJ databases">
        <authorList>
            <person name="Sarangi A.N."/>
            <person name="Ghosh S."/>
            <person name="Mukherjee M."/>
            <person name="Tripathy S."/>
        </authorList>
    </citation>
    <scope>NUCLEOTIDE SEQUENCE</scope>
    <source>
        <strain evidence="10">BDU141951</strain>
    </source>
</reference>
<gene>
    <name evidence="10" type="ORF">QQ91_023025</name>
</gene>
<keyword evidence="8" id="KW-0694">RNA-binding</keyword>
<dbReference type="InterPro" id="IPR011129">
    <property type="entry name" value="CSD"/>
</dbReference>
<dbReference type="PROSITE" id="PS50126">
    <property type="entry name" value="S1"/>
    <property type="match status" value="1"/>
</dbReference>
<dbReference type="Pfam" id="PF17876">
    <property type="entry name" value="CSD2"/>
    <property type="match status" value="1"/>
</dbReference>
<evidence type="ECO:0000256" key="8">
    <source>
        <dbReference type="ARBA" id="ARBA00022884"/>
    </source>
</evidence>
<keyword evidence="5" id="KW-0540">Nuclease</keyword>
<accession>A0A0C1UUA5</accession>
<dbReference type="Pfam" id="PF08206">
    <property type="entry name" value="OB_RNB"/>
    <property type="match status" value="1"/>
</dbReference>
<name>A0A0C1UUA5_9CYAN</name>
<feature type="region of interest" description="Disordered" evidence="9">
    <location>
        <begin position="762"/>
        <end position="786"/>
    </location>
</feature>
<keyword evidence="4" id="KW-0963">Cytoplasm</keyword>